<dbReference type="EMBL" id="QSAR01000016">
    <property type="protein sequence ID" value="RGW63169.1"/>
    <property type="molecule type" value="Genomic_DNA"/>
</dbReference>
<sequence>MRRGDGGGPFRQLLSMIATLVMVGVLVVVLVSSGGWRTVSETLGVGNPDASTAALAESKKGDAGRNPDAKSLSGLLSLFGVHTGGEADAGAKDTGKTPDTAPTGDAAAWRAQLDAAGRIGTADARPGGYDRETRFGGWAPSGCGKATTRDTILARDLTGVRKDSSCRVVSGTLRDPYTGRGIGFRRGVKTSADVQIDHVVSLYDAWASGARDWDQGKRIRYANDPDVLLASDGPANMAKGSGIDVNGRSEYLTQHTGAPDIWMPDNKAYRCDYMAKRVSIKTKYGLTMTPREKQQTVTYLAGCVAGKNQ</sequence>
<dbReference type="RefSeq" id="WP_117773380.1">
    <property type="nucleotide sequence ID" value="NZ_JAHOFX010000014.1"/>
</dbReference>
<dbReference type="EMBL" id="JAHOFX010000014">
    <property type="protein sequence ID" value="MBV3439059.1"/>
    <property type="molecule type" value="Genomic_DNA"/>
</dbReference>
<evidence type="ECO:0000313" key="4">
    <source>
        <dbReference type="EMBL" id="RGW63169.1"/>
    </source>
</evidence>
<dbReference type="PANTHER" id="PTHR24094">
    <property type="entry name" value="SECRETED PROTEIN"/>
    <property type="match status" value="1"/>
</dbReference>
<gene>
    <name evidence="4" type="ORF">DWV59_10525</name>
    <name evidence="3" type="ORF">KSW34_08710</name>
</gene>
<comment type="caution">
    <text evidence="4">The sequence shown here is derived from an EMBL/GenBank/DDBJ whole genome shotgun (WGS) entry which is preliminary data.</text>
</comment>
<feature type="domain" description="GmrSD restriction endonucleases C-terminal" evidence="2">
    <location>
        <begin position="149"/>
        <end position="293"/>
    </location>
</feature>
<proteinExistence type="predicted"/>
<dbReference type="Proteomes" id="UP000265775">
    <property type="component" value="Unassembled WGS sequence"/>
</dbReference>
<dbReference type="AlphaFoldDB" id="A0A395XUJ4"/>
<name>A0A395XUJ4_BIFLN</name>
<organism evidence="4 5">
    <name type="scientific">Bifidobacterium longum</name>
    <dbReference type="NCBI Taxonomy" id="216816"/>
    <lineage>
        <taxon>Bacteria</taxon>
        <taxon>Bacillati</taxon>
        <taxon>Actinomycetota</taxon>
        <taxon>Actinomycetes</taxon>
        <taxon>Bifidobacteriales</taxon>
        <taxon>Bifidobacteriaceae</taxon>
        <taxon>Bifidobacterium</taxon>
    </lineage>
</organism>
<reference evidence="3" key="2">
    <citation type="submission" date="2021-06" db="EMBL/GenBank/DDBJ databases">
        <title>Collection of gut derived symbiotic bacterial strains cultured from healthy donors.</title>
        <authorList>
            <person name="Lin H."/>
            <person name="Littmann E."/>
            <person name="Pamer E.G."/>
        </authorList>
    </citation>
    <scope>NUCLEOTIDE SEQUENCE</scope>
    <source>
        <strain evidence="3">MSK.19.9</strain>
    </source>
</reference>
<evidence type="ECO:0000256" key="1">
    <source>
        <dbReference type="SAM" id="Phobius"/>
    </source>
</evidence>
<reference evidence="4 5" key="1">
    <citation type="submission" date="2018-08" db="EMBL/GenBank/DDBJ databases">
        <title>A genome reference for cultivated species of the human gut microbiota.</title>
        <authorList>
            <person name="Zou Y."/>
            <person name="Xue W."/>
            <person name="Luo G."/>
        </authorList>
    </citation>
    <scope>NUCLEOTIDE SEQUENCE [LARGE SCALE GENOMIC DNA]</scope>
    <source>
        <strain evidence="4 5">AF11-12</strain>
    </source>
</reference>
<evidence type="ECO:0000313" key="3">
    <source>
        <dbReference type="EMBL" id="MBV3439059.1"/>
    </source>
</evidence>
<dbReference type="PANTHER" id="PTHR24094:SF15">
    <property type="entry name" value="AMP-DEPENDENT SYNTHETASE_LIGASE DOMAIN-CONTAINING PROTEIN-RELATED"/>
    <property type="match status" value="1"/>
</dbReference>
<dbReference type="Pfam" id="PF07510">
    <property type="entry name" value="GmrSD_C"/>
    <property type="match status" value="1"/>
</dbReference>
<feature type="transmembrane region" description="Helical" evidence="1">
    <location>
        <begin position="12"/>
        <end position="36"/>
    </location>
</feature>
<evidence type="ECO:0000313" key="5">
    <source>
        <dbReference type="Proteomes" id="UP000265775"/>
    </source>
</evidence>
<accession>A0A395XUJ4</accession>
<dbReference type="InterPro" id="IPR011089">
    <property type="entry name" value="GmrSD_C"/>
</dbReference>
<protein>
    <submittedName>
        <fullName evidence="3 4">HNH endonuclease</fullName>
    </submittedName>
</protein>
<dbReference type="GO" id="GO:0004519">
    <property type="term" value="F:endonuclease activity"/>
    <property type="evidence" value="ECO:0007669"/>
    <property type="project" value="UniProtKB-KW"/>
</dbReference>
<evidence type="ECO:0000259" key="2">
    <source>
        <dbReference type="Pfam" id="PF07510"/>
    </source>
</evidence>
<keyword evidence="4" id="KW-0540">Nuclease</keyword>
<keyword evidence="1" id="KW-1133">Transmembrane helix</keyword>
<dbReference type="Proteomes" id="UP001195937">
    <property type="component" value="Unassembled WGS sequence"/>
</dbReference>
<keyword evidence="4" id="KW-0378">Hydrolase</keyword>
<keyword evidence="1" id="KW-0812">Transmembrane</keyword>
<keyword evidence="1" id="KW-0472">Membrane</keyword>
<keyword evidence="4" id="KW-0255">Endonuclease</keyword>